<keyword evidence="1" id="KW-0805">Transcription regulation</keyword>
<dbReference type="Pfam" id="PF12833">
    <property type="entry name" value="HTH_18"/>
    <property type="match status" value="1"/>
</dbReference>
<keyword evidence="2" id="KW-0238">DNA-binding</keyword>
<sequence length="277" mass="31277">MNYNDFFDKRPHHEPPSGVGSYGETEINTEKGKILLVNLDGGLRLKLIDLLLSDYSVVISASEEEALALSKEIMPDLIVAGGGDERLSSSGLLCKGAGVKEIFHIPVLMLSEKVDDEGHTIGFECTVNGQSSLYSCFRSFSYFVSDFMSRFKASSFLEAIGIYSSLSHLDGKGEQWLDRCISFVQRNYHRSEISTKELASNVFLSERQFLRKFTRIMSITPTYFINEYRLYIARNMLRSGCRVSEVADRVGFNSVQYLSRMYKNKYGLPPSKEGLLQ</sequence>
<dbReference type="PANTHER" id="PTHR43280:SF2">
    <property type="entry name" value="HTH-TYPE TRANSCRIPTIONAL REGULATOR EXSA"/>
    <property type="match status" value="1"/>
</dbReference>
<evidence type="ECO:0000313" key="7">
    <source>
        <dbReference type="Proteomes" id="UP001156870"/>
    </source>
</evidence>
<dbReference type="GO" id="GO:0003700">
    <property type="term" value="F:DNA-binding transcription factor activity"/>
    <property type="evidence" value="ECO:0007669"/>
    <property type="project" value="InterPro"/>
</dbReference>
<dbReference type="InterPro" id="IPR018062">
    <property type="entry name" value="HTH_AraC-typ_CS"/>
</dbReference>
<evidence type="ECO:0000256" key="3">
    <source>
        <dbReference type="ARBA" id="ARBA00023163"/>
    </source>
</evidence>
<keyword evidence="7" id="KW-1185">Reference proteome</keyword>
<dbReference type="PROSITE" id="PS00041">
    <property type="entry name" value="HTH_ARAC_FAMILY_1"/>
    <property type="match status" value="1"/>
</dbReference>
<evidence type="ECO:0000259" key="5">
    <source>
        <dbReference type="PROSITE" id="PS01124"/>
    </source>
</evidence>
<feature type="compositionally biased region" description="Basic and acidic residues" evidence="4">
    <location>
        <begin position="1"/>
        <end position="15"/>
    </location>
</feature>
<dbReference type="InterPro" id="IPR009057">
    <property type="entry name" value="Homeodomain-like_sf"/>
</dbReference>
<proteinExistence type="predicted"/>
<dbReference type="Gene3D" id="1.10.10.60">
    <property type="entry name" value="Homeodomain-like"/>
    <property type="match status" value="1"/>
</dbReference>
<evidence type="ECO:0000256" key="4">
    <source>
        <dbReference type="SAM" id="MobiDB-lite"/>
    </source>
</evidence>
<feature type="region of interest" description="Disordered" evidence="4">
    <location>
        <begin position="1"/>
        <end position="24"/>
    </location>
</feature>
<gene>
    <name evidence="6" type="ORF">GCM10007877_07090</name>
</gene>
<dbReference type="RefSeq" id="WP_232592623.1">
    <property type="nucleotide sequence ID" value="NZ_BSPD01000021.1"/>
</dbReference>
<dbReference type="EMBL" id="BSPD01000021">
    <property type="protein sequence ID" value="GLS24995.1"/>
    <property type="molecule type" value="Genomic_DNA"/>
</dbReference>
<protein>
    <recommendedName>
        <fullName evidence="5">HTH araC/xylS-type domain-containing protein</fullName>
    </recommendedName>
</protein>
<comment type="caution">
    <text evidence="6">The sequence shown here is derived from an EMBL/GenBank/DDBJ whole genome shotgun (WGS) entry which is preliminary data.</text>
</comment>
<evidence type="ECO:0000313" key="6">
    <source>
        <dbReference type="EMBL" id="GLS24995.1"/>
    </source>
</evidence>
<evidence type="ECO:0000256" key="2">
    <source>
        <dbReference type="ARBA" id="ARBA00023125"/>
    </source>
</evidence>
<dbReference type="GO" id="GO:0043565">
    <property type="term" value="F:sequence-specific DNA binding"/>
    <property type="evidence" value="ECO:0007669"/>
    <property type="project" value="InterPro"/>
</dbReference>
<accession>A0AA37WL68</accession>
<organism evidence="6 7">
    <name type="scientific">Marinibactrum halimedae</name>
    <dbReference type="NCBI Taxonomy" id="1444977"/>
    <lineage>
        <taxon>Bacteria</taxon>
        <taxon>Pseudomonadati</taxon>
        <taxon>Pseudomonadota</taxon>
        <taxon>Gammaproteobacteria</taxon>
        <taxon>Cellvibrionales</taxon>
        <taxon>Cellvibrionaceae</taxon>
        <taxon>Marinibactrum</taxon>
    </lineage>
</organism>
<dbReference type="SUPFAM" id="SSF46689">
    <property type="entry name" value="Homeodomain-like"/>
    <property type="match status" value="1"/>
</dbReference>
<dbReference type="InterPro" id="IPR018060">
    <property type="entry name" value="HTH_AraC"/>
</dbReference>
<feature type="domain" description="HTH araC/xylS-type" evidence="5">
    <location>
        <begin position="178"/>
        <end position="276"/>
    </location>
</feature>
<evidence type="ECO:0000256" key="1">
    <source>
        <dbReference type="ARBA" id="ARBA00023015"/>
    </source>
</evidence>
<reference evidence="6 7" key="1">
    <citation type="journal article" date="2014" name="Int. J. Syst. Evol. Microbiol.">
        <title>Complete genome sequence of Corynebacterium casei LMG S-19264T (=DSM 44701T), isolated from a smear-ripened cheese.</title>
        <authorList>
            <consortium name="US DOE Joint Genome Institute (JGI-PGF)"/>
            <person name="Walter F."/>
            <person name="Albersmeier A."/>
            <person name="Kalinowski J."/>
            <person name="Ruckert C."/>
        </authorList>
    </citation>
    <scope>NUCLEOTIDE SEQUENCE [LARGE SCALE GENOMIC DNA]</scope>
    <source>
        <strain evidence="6 7">NBRC 110095</strain>
    </source>
</reference>
<keyword evidence="3" id="KW-0804">Transcription</keyword>
<dbReference type="AlphaFoldDB" id="A0AA37WL68"/>
<dbReference type="Proteomes" id="UP001156870">
    <property type="component" value="Unassembled WGS sequence"/>
</dbReference>
<dbReference type="SMART" id="SM00342">
    <property type="entry name" value="HTH_ARAC"/>
    <property type="match status" value="1"/>
</dbReference>
<dbReference type="PROSITE" id="PS01124">
    <property type="entry name" value="HTH_ARAC_FAMILY_2"/>
    <property type="match status" value="1"/>
</dbReference>
<name>A0AA37WL68_9GAMM</name>
<dbReference type="PANTHER" id="PTHR43280">
    <property type="entry name" value="ARAC-FAMILY TRANSCRIPTIONAL REGULATOR"/>
    <property type="match status" value="1"/>
</dbReference>